<sequence length="448" mass="47241">MTTTDSPTTTTATTATAQDDIRTGDTMDTASDTATVLTAPTAPSAQHATTARIPSDGERMRRWRMVLGADSAEATGCTLTGQDVAMDGALEALYGGGGKKPGGRGGSGRSAGLGASAPSVARWLGDIRTYFPSSVVQVMQRDAIDRLGLSALLLEPEMLEAVEADVHLVGTLLSLNKAMPETTKETARAVVRKVVEDLEKRLESGTKATLTGALDRSARISRPRHRDIDWDRTIRANLKNYLTLPGADGEPDTGTVVPERLIGYGRASQSVKKDVILCIDQSGSMAASVVYASVFGAVLASMRTLATRLVVFDTAVVDLTDQLDDPVDVLFGTQLGGGTDINRALAYCQSKISRPADTVVVLISDLYEGGIRDEMLKRVAAMKASGVQFVTLLALSDEGAPAYDHEHAAALGALGAPAFACTPDLFPDIMAAAIEKRPLPIPDREAQP</sequence>
<dbReference type="RefSeq" id="WP_114932494.1">
    <property type="nucleotide sequence ID" value="NZ_CP030930.1"/>
</dbReference>
<evidence type="ECO:0000259" key="2">
    <source>
        <dbReference type="SMART" id="SM00327"/>
    </source>
</evidence>
<feature type="region of interest" description="Disordered" evidence="1">
    <location>
        <begin position="1"/>
        <end position="27"/>
    </location>
</feature>
<dbReference type="InterPro" id="IPR036465">
    <property type="entry name" value="vWFA_dom_sf"/>
</dbReference>
<organism evidence="3 4">
    <name type="scientific">Streptomyces cavourensis</name>
    <dbReference type="NCBI Taxonomy" id="67258"/>
    <lineage>
        <taxon>Bacteria</taxon>
        <taxon>Bacillati</taxon>
        <taxon>Actinomycetota</taxon>
        <taxon>Actinomycetes</taxon>
        <taxon>Kitasatosporales</taxon>
        <taxon>Streptomycetaceae</taxon>
        <taxon>Streptomyces</taxon>
    </lineage>
</organism>
<dbReference type="InterPro" id="IPR008912">
    <property type="entry name" value="Uncharacterised_CoxE"/>
</dbReference>
<dbReference type="SUPFAM" id="SSF53300">
    <property type="entry name" value="vWA-like"/>
    <property type="match status" value="1"/>
</dbReference>
<proteinExistence type="predicted"/>
<name>A0AAD0VG17_9ACTN</name>
<dbReference type="Pfam" id="PF05762">
    <property type="entry name" value="VWA_CoxE"/>
    <property type="match status" value="1"/>
</dbReference>
<evidence type="ECO:0000256" key="1">
    <source>
        <dbReference type="SAM" id="MobiDB-lite"/>
    </source>
</evidence>
<gene>
    <name evidence="3" type="ORF">DTW94_21335</name>
</gene>
<dbReference type="AlphaFoldDB" id="A0AAD0VG17"/>
<evidence type="ECO:0000313" key="4">
    <source>
        <dbReference type="Proteomes" id="UP000253779"/>
    </source>
</evidence>
<dbReference type="PANTHER" id="PTHR30634">
    <property type="entry name" value="OUTER MEMBRANE LOLAB LIPOPROTEIN INSERTION APPARATUS"/>
    <property type="match status" value="1"/>
</dbReference>
<dbReference type="InterPro" id="IPR002035">
    <property type="entry name" value="VWF_A"/>
</dbReference>
<dbReference type="PANTHER" id="PTHR30634:SF16">
    <property type="entry name" value="OUTER-MEMBRANE LIPOPROTEIN LOLB"/>
    <property type="match status" value="1"/>
</dbReference>
<dbReference type="InterPro" id="IPR050458">
    <property type="entry name" value="LolB"/>
</dbReference>
<accession>A0AAD0VG17</accession>
<feature type="domain" description="VWFA" evidence="2">
    <location>
        <begin position="272"/>
        <end position="431"/>
    </location>
</feature>
<dbReference type="EMBL" id="CP030930">
    <property type="protein sequence ID" value="AXI73521.1"/>
    <property type="molecule type" value="Genomic_DNA"/>
</dbReference>
<reference evidence="3 4" key="1">
    <citation type="submission" date="2018-07" db="EMBL/GenBank/DDBJ databases">
        <title>Complete genome sequence of soil actinomycete Streptomyces cavourensis tj430.</title>
        <authorList>
            <person name="Wang P."/>
            <person name="Huang Y."/>
        </authorList>
    </citation>
    <scope>NUCLEOTIDE SEQUENCE [LARGE SCALE GENOMIC DNA]</scope>
    <source>
        <strain evidence="3 4">TJ430</strain>
    </source>
</reference>
<dbReference type="CDD" id="cd01462">
    <property type="entry name" value="VWA_YIEM_type"/>
    <property type="match status" value="1"/>
</dbReference>
<dbReference type="Gene3D" id="3.40.50.410">
    <property type="entry name" value="von Willebrand factor, type A domain"/>
    <property type="match status" value="1"/>
</dbReference>
<dbReference type="SMART" id="SM00327">
    <property type="entry name" value="VWA"/>
    <property type="match status" value="1"/>
</dbReference>
<protein>
    <submittedName>
        <fullName evidence="3">VWA domain-containing protein</fullName>
    </submittedName>
</protein>
<dbReference type="Proteomes" id="UP000253779">
    <property type="component" value="Chromosome"/>
</dbReference>
<evidence type="ECO:0000313" key="3">
    <source>
        <dbReference type="EMBL" id="AXI73521.1"/>
    </source>
</evidence>
<feature type="compositionally biased region" description="Low complexity" evidence="1">
    <location>
        <begin position="1"/>
        <end position="18"/>
    </location>
</feature>